<dbReference type="OrthoDB" id="242473at2759"/>
<dbReference type="InterPro" id="IPR055295">
    <property type="entry name" value="NUDT22/NUDT9-like"/>
</dbReference>
<name>A0A556UZV0_BAGYA</name>
<protein>
    <submittedName>
        <fullName evidence="6">Nucleoside diphosphate-linked moiety X motif 22</fullName>
    </submittedName>
</protein>
<evidence type="ECO:0000256" key="3">
    <source>
        <dbReference type="ARBA" id="ARBA00022801"/>
    </source>
</evidence>
<dbReference type="EMBL" id="VCAZ01000084">
    <property type="protein sequence ID" value="TSQ35294.1"/>
    <property type="molecule type" value="Genomic_DNA"/>
</dbReference>
<reference evidence="6 7" key="1">
    <citation type="journal article" date="2019" name="Genome Biol. Evol.">
        <title>Whole-Genome Sequencing of the Giant Devil Catfish, Bagarius yarrelli.</title>
        <authorList>
            <person name="Jiang W."/>
            <person name="Lv Y."/>
            <person name="Cheng L."/>
            <person name="Yang K."/>
            <person name="Chao B."/>
            <person name="Wang X."/>
            <person name="Li Y."/>
            <person name="Pan X."/>
            <person name="You X."/>
            <person name="Zhang Y."/>
            <person name="Yang J."/>
            <person name="Li J."/>
            <person name="Zhang X."/>
            <person name="Liu S."/>
            <person name="Sun C."/>
            <person name="Yang J."/>
            <person name="Shi Q."/>
        </authorList>
    </citation>
    <scope>NUCLEOTIDE SEQUENCE [LARGE SCALE GENOMIC DNA]</scope>
    <source>
        <strain evidence="6">JWS20170419001</strain>
        <tissue evidence="6">Muscle</tissue>
    </source>
</reference>
<dbReference type="Gene3D" id="3.90.79.10">
    <property type="entry name" value="Nucleoside Triphosphate Pyrophosphohydrolase"/>
    <property type="match status" value="1"/>
</dbReference>
<accession>A0A556UZV0</accession>
<dbReference type="FunFam" id="3.90.79.10:FF:000087">
    <property type="entry name" value="Nudix (nucleoside diphosphate linked moiety X)-type motif 22"/>
    <property type="match status" value="1"/>
</dbReference>
<dbReference type="PANTHER" id="PTHR31835:SF1">
    <property type="entry name" value="URIDINE DIPHOSPHATE GLUCOSE PYROPHOSPHATASE NUDT22"/>
    <property type="match status" value="1"/>
</dbReference>
<evidence type="ECO:0000256" key="4">
    <source>
        <dbReference type="ARBA" id="ARBA00022842"/>
    </source>
</evidence>
<dbReference type="PANTHER" id="PTHR31835">
    <property type="entry name" value="URIDINE DIPHOSPHATE GLUCOSE PYROPHOSPHATASE"/>
    <property type="match status" value="1"/>
</dbReference>
<comment type="cofactor">
    <cofactor evidence="1">
        <name>Mg(2+)</name>
        <dbReference type="ChEBI" id="CHEBI:18420"/>
    </cofactor>
</comment>
<dbReference type="InterPro" id="IPR000086">
    <property type="entry name" value="NUDIX_hydrolase_dom"/>
</dbReference>
<feature type="domain" description="Nudix hydrolase" evidence="5">
    <location>
        <begin position="177"/>
        <end position="350"/>
    </location>
</feature>
<dbReference type="PROSITE" id="PS51462">
    <property type="entry name" value="NUDIX"/>
    <property type="match status" value="1"/>
</dbReference>
<dbReference type="GO" id="GO:0052751">
    <property type="term" value="F:GDP-mannose hydrolase activity"/>
    <property type="evidence" value="ECO:0007669"/>
    <property type="project" value="TreeGrafter"/>
</dbReference>
<dbReference type="AlphaFoldDB" id="A0A556UZV0"/>
<dbReference type="SUPFAM" id="SSF55811">
    <property type="entry name" value="Nudix"/>
    <property type="match status" value="1"/>
</dbReference>
<evidence type="ECO:0000256" key="2">
    <source>
        <dbReference type="ARBA" id="ARBA00022723"/>
    </source>
</evidence>
<organism evidence="6 7">
    <name type="scientific">Bagarius yarrelli</name>
    <name type="common">Goonch</name>
    <name type="synonym">Bagrus yarrelli</name>
    <dbReference type="NCBI Taxonomy" id="175774"/>
    <lineage>
        <taxon>Eukaryota</taxon>
        <taxon>Metazoa</taxon>
        <taxon>Chordata</taxon>
        <taxon>Craniata</taxon>
        <taxon>Vertebrata</taxon>
        <taxon>Euteleostomi</taxon>
        <taxon>Actinopterygii</taxon>
        <taxon>Neopterygii</taxon>
        <taxon>Teleostei</taxon>
        <taxon>Ostariophysi</taxon>
        <taxon>Siluriformes</taxon>
        <taxon>Sisoridae</taxon>
        <taxon>Sisorinae</taxon>
        <taxon>Bagarius</taxon>
    </lineage>
</organism>
<proteinExistence type="predicted"/>
<gene>
    <name evidence="6" type="ORF">Baya_11107</name>
</gene>
<keyword evidence="3" id="KW-0378">Hydrolase</keyword>
<dbReference type="InterPro" id="IPR015797">
    <property type="entry name" value="NUDIX_hydrolase-like_dom_sf"/>
</dbReference>
<keyword evidence="7" id="KW-1185">Reference proteome</keyword>
<evidence type="ECO:0000313" key="6">
    <source>
        <dbReference type="EMBL" id="TSQ35294.1"/>
    </source>
</evidence>
<dbReference type="CDD" id="cd02883">
    <property type="entry name" value="NUDIX_Hydrolase"/>
    <property type="match status" value="1"/>
</dbReference>
<dbReference type="Proteomes" id="UP000319801">
    <property type="component" value="Unassembled WGS sequence"/>
</dbReference>
<sequence length="353" mass="38763">MDSEVSVMLHCAPAQGFKDDQVQVEISSRFNRRSVPEIESHIEAVWNERVIKEPWLFNGAKFRLHSAEIFPAAPKTCTDSTSQSIKPKTSEADKHISASNHISLHCCEVEHDVLMKGCCKKAAGEPQKDSEVNRMILKLQLGLTCYKDFLGTNWSEAAVNLQQRGRMEMGDSQAFLAQPLGVGAVLLTSDGQVVMLRRSQRVAEAAGLLDIPGGHPEPKAVCQGVSEENITVDLMQGCERVVVAEIFSSVCAEVRDEVNVPLRFLSAPVLMGIALNHTSAGRPSAEFYIRCSLTAQEVKARYWCGGPEAHESTDIVFLSKSEMRQLDVKTPLWAELCPSAKGAVLLYQLVGPE</sequence>
<dbReference type="GO" id="GO:0046872">
    <property type="term" value="F:metal ion binding"/>
    <property type="evidence" value="ECO:0007669"/>
    <property type="project" value="UniProtKB-KW"/>
</dbReference>
<comment type="caution">
    <text evidence="6">The sequence shown here is derived from an EMBL/GenBank/DDBJ whole genome shotgun (WGS) entry which is preliminary data.</text>
</comment>
<evidence type="ECO:0000256" key="1">
    <source>
        <dbReference type="ARBA" id="ARBA00001946"/>
    </source>
</evidence>
<keyword evidence="4" id="KW-0460">Magnesium</keyword>
<evidence type="ECO:0000259" key="5">
    <source>
        <dbReference type="PROSITE" id="PS51462"/>
    </source>
</evidence>
<keyword evidence="2" id="KW-0479">Metal-binding</keyword>
<evidence type="ECO:0000313" key="7">
    <source>
        <dbReference type="Proteomes" id="UP000319801"/>
    </source>
</evidence>